<evidence type="ECO:0000313" key="5">
    <source>
        <dbReference type="EMBL" id="CUU04178.1"/>
    </source>
</evidence>
<feature type="domain" description="Glycosyltransferase 2-like" evidence="4">
    <location>
        <begin position="9"/>
        <end position="187"/>
    </location>
</feature>
<dbReference type="STRING" id="1643428.GCA_001442855_00897"/>
<keyword evidence="6" id="KW-1185">Reference proteome</keyword>
<dbReference type="SUPFAM" id="SSF53448">
    <property type="entry name" value="Nucleotide-diphospho-sugar transferases"/>
    <property type="match status" value="1"/>
</dbReference>
<comment type="similarity">
    <text evidence="1">Belongs to the glycosyltransferase 2 family.</text>
</comment>
<accession>A0A0S4MZ09</accession>
<dbReference type="CDD" id="cd04186">
    <property type="entry name" value="GT_2_like_c"/>
    <property type="match status" value="1"/>
</dbReference>
<evidence type="ECO:0000256" key="3">
    <source>
        <dbReference type="ARBA" id="ARBA00022679"/>
    </source>
</evidence>
<dbReference type="InterPro" id="IPR001173">
    <property type="entry name" value="Glyco_trans_2-like"/>
</dbReference>
<keyword evidence="3" id="KW-0808">Transferase</keyword>
<protein>
    <recommendedName>
        <fullName evidence="4">Glycosyltransferase 2-like domain-containing protein</fullName>
    </recommendedName>
</protein>
<dbReference type="InterPro" id="IPR029044">
    <property type="entry name" value="Nucleotide-diphossugar_trans"/>
</dbReference>
<proteinExistence type="inferred from homology"/>
<dbReference type="OrthoDB" id="9771846at2"/>
<evidence type="ECO:0000256" key="1">
    <source>
        <dbReference type="ARBA" id="ARBA00006739"/>
    </source>
</evidence>
<name>A0A0S4MZ09_9BACT</name>
<dbReference type="Pfam" id="PF00535">
    <property type="entry name" value="Glycos_transf_2"/>
    <property type="match status" value="1"/>
</dbReference>
<dbReference type="Gene3D" id="3.90.550.10">
    <property type="entry name" value="Spore Coat Polysaccharide Biosynthesis Protein SpsA, Chain A"/>
    <property type="match status" value="1"/>
</dbReference>
<sequence>MTEKAPKVSVIILNWNTKHFLEKFLPPLLQTDYPNFEVIVADNGSTDGSADLIKEKFKNVKLVEFDKNYGFAGGYNRSFKFANGEYIVLLNSDVEVTPNWLNPIVNFMEENPDVFACQPKILSFYERNKFEYAGACGGFIDVFGYPFCRGRIFDFCEEDKGQYDDTIQVFWATGACLVMRKKFLNEIGLLDEDFFAHMEEIDLCWRANLNGYKIFCLPQSVVYHVGGGTLPKTNTWKTFLNHRNSLIMLEKNLDTLKLFTIIPIRLALDLVTAITYILKADLKNFIAVMKAISTFLLLQPKWIYKRIENRKKLKKNKITGKLIYKKSIVFDYFILGKKKFSDLKF</sequence>
<dbReference type="GO" id="GO:0016757">
    <property type="term" value="F:glycosyltransferase activity"/>
    <property type="evidence" value="ECO:0007669"/>
    <property type="project" value="UniProtKB-KW"/>
</dbReference>
<dbReference type="PANTHER" id="PTHR43179:SF12">
    <property type="entry name" value="GALACTOFURANOSYLTRANSFERASE GLFT2"/>
    <property type="match status" value="1"/>
</dbReference>
<evidence type="ECO:0000313" key="6">
    <source>
        <dbReference type="Proteomes" id="UP000320623"/>
    </source>
</evidence>
<keyword evidence="2" id="KW-0328">Glycosyltransferase</keyword>
<evidence type="ECO:0000259" key="4">
    <source>
        <dbReference type="Pfam" id="PF00535"/>
    </source>
</evidence>
<dbReference type="PANTHER" id="PTHR43179">
    <property type="entry name" value="RHAMNOSYLTRANSFERASE WBBL"/>
    <property type="match status" value="1"/>
</dbReference>
<gene>
    <name evidence="5" type="ORF">JGI1_00920</name>
</gene>
<dbReference type="EMBL" id="FAOO01000005">
    <property type="protein sequence ID" value="CUU04178.1"/>
    <property type="molecule type" value="Genomic_DNA"/>
</dbReference>
<reference evidence="6" key="1">
    <citation type="submission" date="2015-11" db="EMBL/GenBank/DDBJ databases">
        <authorList>
            <person name="Varghese N."/>
        </authorList>
    </citation>
    <scope>NUCLEOTIDE SEQUENCE [LARGE SCALE GENOMIC DNA]</scope>
</reference>
<dbReference type="AlphaFoldDB" id="A0A0S4MZ09"/>
<dbReference type="Proteomes" id="UP000320623">
    <property type="component" value="Unassembled WGS sequence"/>
</dbReference>
<evidence type="ECO:0000256" key="2">
    <source>
        <dbReference type="ARBA" id="ARBA00022676"/>
    </source>
</evidence>
<organism evidence="5 6">
    <name type="scientific">Candidatus Thermokryptus mobilis</name>
    <dbReference type="NCBI Taxonomy" id="1643428"/>
    <lineage>
        <taxon>Bacteria</taxon>
        <taxon>Pseudomonadati</taxon>
        <taxon>Candidatus Kryptoniota</taxon>
        <taxon>Candidatus Thermokryptus</taxon>
    </lineage>
</organism>